<dbReference type="InterPro" id="IPR010736">
    <property type="entry name" value="SHIPPO-rpt"/>
</dbReference>
<evidence type="ECO:0000313" key="2">
    <source>
        <dbReference type="Proteomes" id="UP000748531"/>
    </source>
</evidence>
<dbReference type="GO" id="GO:0031344">
    <property type="term" value="P:regulation of cell projection organization"/>
    <property type="evidence" value="ECO:0007669"/>
    <property type="project" value="TreeGrafter"/>
</dbReference>
<gene>
    <name evidence="1" type="ORF">PHET_04428</name>
</gene>
<keyword evidence="2" id="KW-1185">Reference proteome</keyword>
<evidence type="ECO:0000313" key="1">
    <source>
        <dbReference type="EMBL" id="KAF5402187.1"/>
    </source>
</evidence>
<proteinExistence type="predicted"/>
<dbReference type="PANTHER" id="PTHR31508">
    <property type="entry name" value="PROTEIN PITCHFORK"/>
    <property type="match status" value="1"/>
</dbReference>
<dbReference type="EMBL" id="LUCH01001972">
    <property type="protein sequence ID" value="KAF5402187.1"/>
    <property type="molecule type" value="Genomic_DNA"/>
</dbReference>
<dbReference type="PANTHER" id="PTHR31508:SF2">
    <property type="entry name" value="PROTEIN PITCHFORK"/>
    <property type="match status" value="1"/>
</dbReference>
<dbReference type="Pfam" id="PF07004">
    <property type="entry name" value="SHIPPO-rpt"/>
    <property type="match status" value="1"/>
</dbReference>
<name>A0A8J4X0N8_9TREM</name>
<dbReference type="OrthoDB" id="8189408at2759"/>
<sequence length="204" mass="22777">MNLAEGQSILGRIQEILTERKSQFVFESCHDRTLFPESIPTHRLGASMSRPYGQGTAGPGTYNISQPDYIRIKPTSTKGYSLGARTAKRLHSGHKGLIAPGPGTYECFKRNKKASSPDKKPFNIGSERIESTCRGPSGSPGVGTYDLRSPGCRRIPWQRDTMLKPIDLPQVDQLSTIPINTDKLPTTTECKRYQRKLAYLKLYF</sequence>
<dbReference type="Proteomes" id="UP000748531">
    <property type="component" value="Unassembled WGS sequence"/>
</dbReference>
<evidence type="ECO:0008006" key="3">
    <source>
        <dbReference type="Google" id="ProtNLM"/>
    </source>
</evidence>
<protein>
    <recommendedName>
        <fullName evidence="3">Protein pitchfork</fullName>
    </recommendedName>
</protein>
<organism evidence="1 2">
    <name type="scientific">Paragonimus heterotremus</name>
    <dbReference type="NCBI Taxonomy" id="100268"/>
    <lineage>
        <taxon>Eukaryota</taxon>
        <taxon>Metazoa</taxon>
        <taxon>Spiralia</taxon>
        <taxon>Lophotrochozoa</taxon>
        <taxon>Platyhelminthes</taxon>
        <taxon>Trematoda</taxon>
        <taxon>Digenea</taxon>
        <taxon>Plagiorchiida</taxon>
        <taxon>Troglotremata</taxon>
        <taxon>Troglotrematidae</taxon>
        <taxon>Paragonimus</taxon>
    </lineage>
</organism>
<comment type="caution">
    <text evidence="1">The sequence shown here is derived from an EMBL/GenBank/DDBJ whole genome shotgun (WGS) entry which is preliminary data.</text>
</comment>
<accession>A0A8J4X0N8</accession>
<reference evidence="1" key="1">
    <citation type="submission" date="2019-05" db="EMBL/GenBank/DDBJ databases">
        <title>Annotation for the trematode Paragonimus heterotremus.</title>
        <authorList>
            <person name="Choi Y.-J."/>
        </authorList>
    </citation>
    <scope>NUCLEOTIDE SEQUENCE</scope>
    <source>
        <strain evidence="1">LC</strain>
    </source>
</reference>
<dbReference type="InterPro" id="IPR033602">
    <property type="entry name" value="CIMAP3"/>
</dbReference>
<dbReference type="AlphaFoldDB" id="A0A8J4X0N8"/>
<dbReference type="GO" id="GO:0008092">
    <property type="term" value="F:cytoskeletal protein binding"/>
    <property type="evidence" value="ECO:0007669"/>
    <property type="project" value="TreeGrafter"/>
</dbReference>